<evidence type="ECO:0000313" key="3">
    <source>
        <dbReference type="Proteomes" id="UP001281003"/>
    </source>
</evidence>
<feature type="compositionally biased region" description="Polar residues" evidence="1">
    <location>
        <begin position="190"/>
        <end position="206"/>
    </location>
</feature>
<feature type="region of interest" description="Disordered" evidence="1">
    <location>
        <begin position="159"/>
        <end position="214"/>
    </location>
</feature>
<protein>
    <submittedName>
        <fullName evidence="2">Uncharacterized protein</fullName>
    </submittedName>
</protein>
<feature type="compositionally biased region" description="Basic and acidic residues" evidence="1">
    <location>
        <begin position="174"/>
        <end position="184"/>
    </location>
</feature>
<sequence length="214" mass="24049">MRLRQIRSCSKYGVSPNFSRHSLHSSHHSHLSQSSPSRTAVLPVGCWSLLAICDEVFLSVGTVSVGHGKGSRPVAKGERQERLLFPGMFTVNLRRGIFRPQLRKVEGERKIPLARVIGLFDRLQTESLGLTVEGMGRYRERLCQEPPQKGRINTLEFPRSSAAAAKETRKKREREREKCKEGASRVEGSPASNKLLQQEKNSSSRIFMSVSRHG</sequence>
<evidence type="ECO:0000313" key="2">
    <source>
        <dbReference type="EMBL" id="KAK3398748.1"/>
    </source>
</evidence>
<keyword evidence="3" id="KW-1185">Reference proteome</keyword>
<gene>
    <name evidence="2" type="ORF">B0T20DRAFT_411934</name>
</gene>
<comment type="caution">
    <text evidence="2">The sequence shown here is derived from an EMBL/GenBank/DDBJ whole genome shotgun (WGS) entry which is preliminary data.</text>
</comment>
<reference evidence="2" key="2">
    <citation type="submission" date="2023-07" db="EMBL/GenBank/DDBJ databases">
        <authorList>
            <consortium name="Lawrence Berkeley National Laboratory"/>
            <person name="Haridas S."/>
            <person name="Hensen N."/>
            <person name="Bonometti L."/>
            <person name="Westerberg I."/>
            <person name="Brannstrom I.O."/>
            <person name="Guillou S."/>
            <person name="Cros-Aarteil S."/>
            <person name="Calhoun S."/>
            <person name="Kuo A."/>
            <person name="Mondo S."/>
            <person name="Pangilinan J."/>
            <person name="Riley R."/>
            <person name="LaButti K."/>
            <person name="Andreopoulos B."/>
            <person name="Lipzen A."/>
            <person name="Chen C."/>
            <person name="Yanf M."/>
            <person name="Daum C."/>
            <person name="Ng V."/>
            <person name="Clum A."/>
            <person name="Steindorff A."/>
            <person name="Ohm R."/>
            <person name="Martin F."/>
            <person name="Silar P."/>
            <person name="Natvig D."/>
            <person name="Lalanne C."/>
            <person name="Gautier V."/>
            <person name="Ament-velasquez S.L."/>
            <person name="Kruys A."/>
            <person name="Hutchinson M.I."/>
            <person name="Powell A.J."/>
            <person name="Barry K."/>
            <person name="Miller A.N."/>
            <person name="Grigoriev I.V."/>
            <person name="Debuchy R."/>
            <person name="Gladieux P."/>
            <person name="Thoren M.H."/>
            <person name="Johannesson H."/>
        </authorList>
    </citation>
    <scope>NUCLEOTIDE SEQUENCE</scope>
    <source>
        <strain evidence="2">FGSC 1904</strain>
    </source>
</reference>
<organism evidence="2 3">
    <name type="scientific">Sordaria brevicollis</name>
    <dbReference type="NCBI Taxonomy" id="83679"/>
    <lineage>
        <taxon>Eukaryota</taxon>
        <taxon>Fungi</taxon>
        <taxon>Dikarya</taxon>
        <taxon>Ascomycota</taxon>
        <taxon>Pezizomycotina</taxon>
        <taxon>Sordariomycetes</taxon>
        <taxon>Sordariomycetidae</taxon>
        <taxon>Sordariales</taxon>
        <taxon>Sordariaceae</taxon>
        <taxon>Sordaria</taxon>
    </lineage>
</organism>
<dbReference type="EMBL" id="JAUTDP010000006">
    <property type="protein sequence ID" value="KAK3398748.1"/>
    <property type="molecule type" value="Genomic_DNA"/>
</dbReference>
<evidence type="ECO:0000256" key="1">
    <source>
        <dbReference type="SAM" id="MobiDB-lite"/>
    </source>
</evidence>
<dbReference type="AlphaFoldDB" id="A0AAE0PF01"/>
<proteinExistence type="predicted"/>
<name>A0AAE0PF01_SORBR</name>
<reference evidence="2" key="1">
    <citation type="journal article" date="2023" name="Mol. Phylogenet. Evol.">
        <title>Genome-scale phylogeny and comparative genomics of the fungal order Sordariales.</title>
        <authorList>
            <person name="Hensen N."/>
            <person name="Bonometti L."/>
            <person name="Westerberg I."/>
            <person name="Brannstrom I.O."/>
            <person name="Guillou S."/>
            <person name="Cros-Aarteil S."/>
            <person name="Calhoun S."/>
            <person name="Haridas S."/>
            <person name="Kuo A."/>
            <person name="Mondo S."/>
            <person name="Pangilinan J."/>
            <person name="Riley R."/>
            <person name="LaButti K."/>
            <person name="Andreopoulos B."/>
            <person name="Lipzen A."/>
            <person name="Chen C."/>
            <person name="Yan M."/>
            <person name="Daum C."/>
            <person name="Ng V."/>
            <person name="Clum A."/>
            <person name="Steindorff A."/>
            <person name="Ohm R.A."/>
            <person name="Martin F."/>
            <person name="Silar P."/>
            <person name="Natvig D.O."/>
            <person name="Lalanne C."/>
            <person name="Gautier V."/>
            <person name="Ament-Velasquez S.L."/>
            <person name="Kruys A."/>
            <person name="Hutchinson M.I."/>
            <person name="Powell A.J."/>
            <person name="Barry K."/>
            <person name="Miller A.N."/>
            <person name="Grigoriev I.V."/>
            <person name="Debuchy R."/>
            <person name="Gladieux P."/>
            <person name="Hiltunen Thoren M."/>
            <person name="Johannesson H."/>
        </authorList>
    </citation>
    <scope>NUCLEOTIDE SEQUENCE</scope>
    <source>
        <strain evidence="2">FGSC 1904</strain>
    </source>
</reference>
<dbReference type="Proteomes" id="UP001281003">
    <property type="component" value="Unassembled WGS sequence"/>
</dbReference>
<accession>A0AAE0PF01</accession>